<gene>
    <name evidence="10" type="ORF">Acr_23g0003720</name>
</gene>
<dbReference type="Proteomes" id="UP000585474">
    <property type="component" value="Unassembled WGS sequence"/>
</dbReference>
<sequence>MLFLLLSLLLSLLPLTLLLKRLSTTPPHSPPSPPRLPIIGNLHQLGLLAHHALHSLSLKHGPLMLLRFGNKKPVLVVSSAAAAREIMKTQELVFSNRPRSTIVSKLLYGSRDVGFSPYGEYWRQIRSLCVVHLLSNKRVLSFRAVREEETTLMIDKIKQSYSSSPSLAVNLTELFKSLTNDVVCRVASGRKYGKEGRFKKLLGEFVDYLGYFDVGDYIPWLWWVNKINGLYGRVERVAKEVDDFIESVVEEHERGERKGGHEDFVDVLLQVQRENVASGSPIHRESIKALILDMFAAGTDTTASVIEWAMAELLGHPLILKKLQSEVREIAEAKRAITEDKLEKMPYLKAVIKETLRLHPPGPLLIPRESMRDTQVMGYDIAARTQVVTNAWTIGRDPTLWARPDEFWPERFMDSLVDFRGHDFEFIPFGAGRRGCPGIQFAMSVDELALANLVGHFDFSLPVGEELDMSEAPGLTVRKRTALLAVVTPW</sequence>
<evidence type="ECO:0000256" key="7">
    <source>
        <dbReference type="PIRSR" id="PIRSR602401-1"/>
    </source>
</evidence>
<evidence type="ECO:0000256" key="4">
    <source>
        <dbReference type="ARBA" id="ARBA00023002"/>
    </source>
</evidence>
<dbReference type="OrthoDB" id="1470350at2759"/>
<dbReference type="GO" id="GO:0005506">
    <property type="term" value="F:iron ion binding"/>
    <property type="evidence" value="ECO:0007669"/>
    <property type="project" value="InterPro"/>
</dbReference>
<dbReference type="SUPFAM" id="SSF48264">
    <property type="entry name" value="Cytochrome P450"/>
    <property type="match status" value="1"/>
</dbReference>
<dbReference type="InterPro" id="IPR017972">
    <property type="entry name" value="Cyt_P450_CS"/>
</dbReference>
<dbReference type="CDD" id="cd11072">
    <property type="entry name" value="CYP71-like"/>
    <property type="match status" value="1"/>
</dbReference>
<keyword evidence="9" id="KW-0732">Signal</keyword>
<dbReference type="InterPro" id="IPR036396">
    <property type="entry name" value="Cyt_P450_sf"/>
</dbReference>
<dbReference type="PRINTS" id="PR00463">
    <property type="entry name" value="EP450I"/>
</dbReference>
<evidence type="ECO:0000256" key="8">
    <source>
        <dbReference type="RuleBase" id="RU000461"/>
    </source>
</evidence>
<comment type="caution">
    <text evidence="10">The sequence shown here is derived from an EMBL/GenBank/DDBJ whole genome shotgun (WGS) entry which is preliminary data.</text>
</comment>
<dbReference type="EMBL" id="BJWL01000023">
    <property type="protein sequence ID" value="GFZ11987.1"/>
    <property type="molecule type" value="Genomic_DNA"/>
</dbReference>
<evidence type="ECO:0000313" key="11">
    <source>
        <dbReference type="Proteomes" id="UP000585474"/>
    </source>
</evidence>
<evidence type="ECO:0000313" key="10">
    <source>
        <dbReference type="EMBL" id="GFZ11987.1"/>
    </source>
</evidence>
<keyword evidence="4 8" id="KW-0560">Oxidoreductase</keyword>
<dbReference type="GO" id="GO:0004497">
    <property type="term" value="F:monooxygenase activity"/>
    <property type="evidence" value="ECO:0007669"/>
    <property type="project" value="UniProtKB-KW"/>
</dbReference>
<evidence type="ECO:0000256" key="6">
    <source>
        <dbReference type="ARBA" id="ARBA00023033"/>
    </source>
</evidence>
<protein>
    <submittedName>
        <fullName evidence="10">Cytochrome P450, family 71, subfamily A, polypeptide 21</fullName>
    </submittedName>
</protein>
<dbReference type="AlphaFoldDB" id="A0A7J0GMD6"/>
<name>A0A7J0GMD6_9ERIC</name>
<evidence type="ECO:0000256" key="3">
    <source>
        <dbReference type="ARBA" id="ARBA00022723"/>
    </source>
</evidence>
<feature type="signal peptide" evidence="9">
    <location>
        <begin position="1"/>
        <end position="18"/>
    </location>
</feature>
<dbReference type="PANTHER" id="PTHR47955">
    <property type="entry name" value="CYTOCHROME P450 FAMILY 71 PROTEIN"/>
    <property type="match status" value="1"/>
</dbReference>
<dbReference type="InterPro" id="IPR002401">
    <property type="entry name" value="Cyt_P450_E_grp-I"/>
</dbReference>
<dbReference type="GO" id="GO:0016705">
    <property type="term" value="F:oxidoreductase activity, acting on paired donors, with incorporation or reduction of molecular oxygen"/>
    <property type="evidence" value="ECO:0007669"/>
    <property type="project" value="InterPro"/>
</dbReference>
<evidence type="ECO:0000256" key="1">
    <source>
        <dbReference type="ARBA" id="ARBA00010617"/>
    </source>
</evidence>
<feature type="binding site" description="axial binding residue" evidence="7">
    <location>
        <position position="436"/>
    </location>
    <ligand>
        <name>heme</name>
        <dbReference type="ChEBI" id="CHEBI:30413"/>
    </ligand>
    <ligandPart>
        <name>Fe</name>
        <dbReference type="ChEBI" id="CHEBI:18248"/>
    </ligandPart>
</feature>
<dbReference type="PANTHER" id="PTHR47955:SF15">
    <property type="entry name" value="CYTOCHROME P450 71A2-LIKE"/>
    <property type="match status" value="1"/>
</dbReference>
<dbReference type="FunFam" id="1.10.630.10:FF:000011">
    <property type="entry name" value="Cytochrome P450 83B1"/>
    <property type="match status" value="1"/>
</dbReference>
<keyword evidence="11" id="KW-1185">Reference proteome</keyword>
<dbReference type="PROSITE" id="PS00086">
    <property type="entry name" value="CYTOCHROME_P450"/>
    <property type="match status" value="1"/>
</dbReference>
<accession>A0A7J0GMD6</accession>
<dbReference type="InterPro" id="IPR001128">
    <property type="entry name" value="Cyt_P450"/>
</dbReference>
<evidence type="ECO:0000256" key="5">
    <source>
        <dbReference type="ARBA" id="ARBA00023004"/>
    </source>
</evidence>
<evidence type="ECO:0000256" key="9">
    <source>
        <dbReference type="SAM" id="SignalP"/>
    </source>
</evidence>
<dbReference type="Gene3D" id="1.10.630.10">
    <property type="entry name" value="Cytochrome P450"/>
    <property type="match status" value="1"/>
</dbReference>
<comment type="similarity">
    <text evidence="1 8">Belongs to the cytochrome P450 family.</text>
</comment>
<proteinExistence type="inferred from homology"/>
<dbReference type="PRINTS" id="PR00385">
    <property type="entry name" value="P450"/>
</dbReference>
<feature type="chain" id="PRO_5029771917" evidence="9">
    <location>
        <begin position="19"/>
        <end position="490"/>
    </location>
</feature>
<dbReference type="Pfam" id="PF00067">
    <property type="entry name" value="p450"/>
    <property type="match status" value="1"/>
</dbReference>
<keyword evidence="6 8" id="KW-0503">Monooxygenase</keyword>
<keyword evidence="3 7" id="KW-0479">Metal-binding</keyword>
<keyword evidence="5 7" id="KW-0408">Iron</keyword>
<keyword evidence="2 7" id="KW-0349">Heme</keyword>
<reference evidence="10 11" key="1">
    <citation type="submission" date="2019-07" db="EMBL/GenBank/DDBJ databases">
        <title>De Novo Assembly of kiwifruit Actinidia rufa.</title>
        <authorList>
            <person name="Sugita-Konishi S."/>
            <person name="Sato K."/>
            <person name="Mori E."/>
            <person name="Abe Y."/>
            <person name="Kisaki G."/>
            <person name="Hamano K."/>
            <person name="Suezawa K."/>
            <person name="Otani M."/>
            <person name="Fukuda T."/>
            <person name="Manabe T."/>
            <person name="Gomi K."/>
            <person name="Tabuchi M."/>
            <person name="Akimitsu K."/>
            <person name="Kataoka I."/>
        </authorList>
    </citation>
    <scope>NUCLEOTIDE SEQUENCE [LARGE SCALE GENOMIC DNA]</scope>
    <source>
        <strain evidence="11">cv. Fuchu</strain>
    </source>
</reference>
<dbReference type="GO" id="GO:0020037">
    <property type="term" value="F:heme binding"/>
    <property type="evidence" value="ECO:0007669"/>
    <property type="project" value="InterPro"/>
</dbReference>
<evidence type="ECO:0000256" key="2">
    <source>
        <dbReference type="ARBA" id="ARBA00022617"/>
    </source>
</evidence>
<organism evidence="10 11">
    <name type="scientific">Actinidia rufa</name>
    <dbReference type="NCBI Taxonomy" id="165716"/>
    <lineage>
        <taxon>Eukaryota</taxon>
        <taxon>Viridiplantae</taxon>
        <taxon>Streptophyta</taxon>
        <taxon>Embryophyta</taxon>
        <taxon>Tracheophyta</taxon>
        <taxon>Spermatophyta</taxon>
        <taxon>Magnoliopsida</taxon>
        <taxon>eudicotyledons</taxon>
        <taxon>Gunneridae</taxon>
        <taxon>Pentapetalae</taxon>
        <taxon>asterids</taxon>
        <taxon>Ericales</taxon>
        <taxon>Actinidiaceae</taxon>
        <taxon>Actinidia</taxon>
    </lineage>
</organism>
<comment type="cofactor">
    <cofactor evidence="7">
        <name>heme</name>
        <dbReference type="ChEBI" id="CHEBI:30413"/>
    </cofactor>
</comment>